<dbReference type="Gramene" id="TraesSYM1B03G00345780.1">
    <property type="protein sequence ID" value="TraesSYM1B03G00345780.1"/>
    <property type="gene ID" value="TraesSYM1B03G00345780"/>
</dbReference>
<feature type="compositionally biased region" description="Acidic residues" evidence="2">
    <location>
        <begin position="409"/>
        <end position="434"/>
    </location>
</feature>
<dbReference type="RefSeq" id="XP_044372290.1">
    <property type="nucleotide sequence ID" value="XM_044516355.1"/>
</dbReference>
<feature type="compositionally biased region" description="Polar residues" evidence="2">
    <location>
        <begin position="123"/>
        <end position="138"/>
    </location>
</feature>
<dbReference type="Gramene" id="TraesCAD_scaffold_066132_01G000100.1">
    <property type="protein sequence ID" value="TraesCAD_scaffold_066132_01G000100.1"/>
    <property type="gene ID" value="TraesCAD_scaffold_066132_01G000100"/>
</dbReference>
<dbReference type="Proteomes" id="UP000019116">
    <property type="component" value="Chromosome 1B"/>
</dbReference>
<feature type="region of interest" description="Disordered" evidence="2">
    <location>
        <begin position="1"/>
        <end position="57"/>
    </location>
</feature>
<dbReference type="Gramene" id="TraesNOR1B03G00342490.1">
    <property type="protein sequence ID" value="TraesNOR1B03G00342490.1"/>
    <property type="gene ID" value="TraesNOR1B03G00342490"/>
</dbReference>
<proteinExistence type="predicted"/>
<feature type="compositionally biased region" description="Low complexity" evidence="2">
    <location>
        <begin position="27"/>
        <end position="38"/>
    </location>
</feature>
<dbReference type="Gramene" id="TraesSTA1B03G00337200.1">
    <property type="protein sequence ID" value="TraesSTA1B03G00337200.1"/>
    <property type="gene ID" value="TraesSTA1B03G00337200"/>
</dbReference>
<reference evidence="3" key="1">
    <citation type="submission" date="2018-08" db="EMBL/GenBank/DDBJ databases">
        <authorList>
            <person name="Rossello M."/>
        </authorList>
    </citation>
    <scope>NUCLEOTIDE SEQUENCE [LARGE SCALE GENOMIC DNA]</scope>
    <source>
        <strain evidence="3">cv. Chinese Spring</strain>
    </source>
</reference>
<keyword evidence="4" id="KW-1185">Reference proteome</keyword>
<feature type="compositionally biased region" description="Polar residues" evidence="2">
    <location>
        <begin position="571"/>
        <end position="580"/>
    </location>
</feature>
<evidence type="ECO:0000313" key="3">
    <source>
        <dbReference type="EnsemblPlants" id="TraesCS1B02G313300.1"/>
    </source>
</evidence>
<evidence type="ECO:0000313" key="4">
    <source>
        <dbReference type="Proteomes" id="UP000019116"/>
    </source>
</evidence>
<feature type="region of interest" description="Disordered" evidence="2">
    <location>
        <begin position="70"/>
        <end position="144"/>
    </location>
</feature>
<reference evidence="3" key="2">
    <citation type="submission" date="2018-10" db="UniProtKB">
        <authorList>
            <consortium name="EnsemblPlants"/>
        </authorList>
    </citation>
    <scope>IDENTIFICATION</scope>
</reference>
<dbReference type="Gramene" id="TraesARI1B03G00341380.1">
    <property type="protein sequence ID" value="TraesARI1B03G00341380.1"/>
    <property type="gene ID" value="TraesARI1B03G00341380"/>
</dbReference>
<feature type="coiled-coil region" evidence="1">
    <location>
        <begin position="319"/>
        <end position="346"/>
    </location>
</feature>
<feature type="compositionally biased region" description="Low complexity" evidence="2">
    <location>
        <begin position="74"/>
        <end position="87"/>
    </location>
</feature>
<sequence length="580" mass="63174">MAYRRKQGIQRSNTFVEDHRQPSPGDSASPATASPRATRFADDSRRPDRSLAAQTLLASAARGDMQALAERFTASSSSPLAARPSDPVTSSSLRVSPRAARAADPATSSSLRVSPRSGRPNDPITSTSPRASPRSGRQNDMFAQDPVTMLYTSTSSATNDDSKLSPVKKDETKQGLWGLLAQQAKAMLDESAPTEEARSQPLATSAGSPQAQSRWSYDPVRKSESPTFQHGSEGPKFDMGGHIKNALEEGLHAATMAESRTPAVVGRKLQIRRKTCSVDMRSAHLNLGTPDLMSPMMTDFESPQIKASRDVANVMAAKVKLLQRELKTVNADLAFSKERCAQLEEETRLHRAGNNDHAANEDLVRKQLETLLAEKARLATENTVYARENRFLREIVDLNQLTVVGLQEDIIEEEEEEEEYEEEEEEYEEEEEAEHDTPANPGTAPPKPPSHHTDNVHVAAPQPPSRRTDNAAVPAPKSPSHRTDNAPVAAPQSPSRRTDNVPVTVPQSPSRRTDNVPVASPCTDNAPESRSTDNSSNAAIGVAGSPMHRSPKEDEGSQQTNPIRDNCSPEKASQQQQCQD</sequence>
<accession>A0A3B5Z1K9</accession>
<dbReference type="Gramene" id="TraesCS1B02G313300.1">
    <property type="protein sequence ID" value="TraesCS1B02G313300.1"/>
    <property type="gene ID" value="TraesCS1B02G313300"/>
</dbReference>
<protein>
    <submittedName>
        <fullName evidence="3">Uncharacterized protein</fullName>
    </submittedName>
</protein>
<dbReference type="Gramene" id="TraesMAC1B03G00342030.1">
    <property type="protein sequence ID" value="TraesMAC1B03G00342030.1"/>
    <property type="gene ID" value="TraesMAC1B03G00342030"/>
</dbReference>
<dbReference type="EnsemblPlants" id="TraesCS1B02G313300.1">
    <property type="protein sequence ID" value="TraesCS1B02G313300.1"/>
    <property type="gene ID" value="TraesCS1B02G313300"/>
</dbReference>
<dbReference type="OrthoDB" id="663969at2759"/>
<feature type="compositionally biased region" description="Polar residues" evidence="2">
    <location>
        <begin position="201"/>
        <end position="215"/>
    </location>
</feature>
<dbReference type="Gramene" id="TraesCLE_scaffold_030254_01G000300.1">
    <property type="protein sequence ID" value="TraesCLE_scaffold_030254_01G000300.1"/>
    <property type="gene ID" value="TraesCLE_scaffold_030254_01G000300"/>
</dbReference>
<organism evidence="3">
    <name type="scientific">Triticum aestivum</name>
    <name type="common">Wheat</name>
    <dbReference type="NCBI Taxonomy" id="4565"/>
    <lineage>
        <taxon>Eukaryota</taxon>
        <taxon>Viridiplantae</taxon>
        <taxon>Streptophyta</taxon>
        <taxon>Embryophyta</taxon>
        <taxon>Tracheophyta</taxon>
        <taxon>Spermatophyta</taxon>
        <taxon>Magnoliopsida</taxon>
        <taxon>Liliopsida</taxon>
        <taxon>Poales</taxon>
        <taxon>Poaceae</taxon>
        <taxon>BOP clade</taxon>
        <taxon>Pooideae</taxon>
        <taxon>Triticodae</taxon>
        <taxon>Triticeae</taxon>
        <taxon>Triticinae</taxon>
        <taxon>Triticum</taxon>
    </lineage>
</organism>
<dbReference type="PANTHER" id="PTHR31016:SF15">
    <property type="entry name" value="KINESIN-LIKE PROTEIN"/>
    <property type="match status" value="1"/>
</dbReference>
<dbReference type="PANTHER" id="PTHR31016">
    <property type="entry name" value="OS04G0228100 PROTEIN"/>
    <property type="match status" value="1"/>
</dbReference>
<dbReference type="Gramene" id="TraesCS1B03G0860200.1">
    <property type="protein sequence ID" value="TraesCS1B03G0860200.1.CDS"/>
    <property type="gene ID" value="TraesCS1B03G0860200"/>
</dbReference>
<dbReference type="OMA" id="GAMDNEP"/>
<gene>
    <name evidence="3" type="primary">LOC123094318</name>
</gene>
<dbReference type="Gramene" id="TraesLAC1B03G00341150.1">
    <property type="protein sequence ID" value="TraesLAC1B03G00341150.1"/>
    <property type="gene ID" value="TraesLAC1B03G00341150"/>
</dbReference>
<feature type="compositionally biased region" description="Polar residues" evidence="2">
    <location>
        <begin position="522"/>
        <end position="538"/>
    </location>
</feature>
<evidence type="ECO:0000256" key="1">
    <source>
        <dbReference type="SAM" id="Coils"/>
    </source>
</evidence>
<keyword evidence="1" id="KW-0175">Coiled coil</keyword>
<dbReference type="Gramene" id="TraesWEE_scaffold_100270_01G000200.1">
    <property type="protein sequence ID" value="TraesWEE_scaffold_100270_01G000200.1"/>
    <property type="gene ID" value="TraesWEE_scaffold_100270_01G000200"/>
</dbReference>
<dbReference type="Gramene" id="TraesJUL1B03G00338560.1">
    <property type="protein sequence ID" value="TraesJUL1B03G00338560.1"/>
    <property type="gene ID" value="TraesJUL1B03G00338560"/>
</dbReference>
<evidence type="ECO:0000256" key="2">
    <source>
        <dbReference type="SAM" id="MobiDB-lite"/>
    </source>
</evidence>
<dbReference type="Gramene" id="TraesJAG1B03G00338160.1">
    <property type="protein sequence ID" value="TraesJAG1B03G00338160.1"/>
    <property type="gene ID" value="TraesJAG1B03G00338160"/>
</dbReference>
<dbReference type="GeneID" id="123094318"/>
<feature type="region of interest" description="Disordered" evidence="2">
    <location>
        <begin position="187"/>
        <end position="236"/>
    </location>
</feature>
<dbReference type="AlphaFoldDB" id="A0A3B5Z1K9"/>
<dbReference type="SMR" id="A0A3B5Z1K9"/>
<dbReference type="Gramene" id="TraesLDM1B03G00338690.1">
    <property type="protein sequence ID" value="TraesLDM1B03G00338690.1"/>
    <property type="gene ID" value="TraesLDM1B03G00338690"/>
</dbReference>
<feature type="compositionally biased region" description="Basic and acidic residues" evidence="2">
    <location>
        <begin position="39"/>
        <end position="49"/>
    </location>
</feature>
<feature type="region of interest" description="Disordered" evidence="2">
    <location>
        <begin position="407"/>
        <end position="580"/>
    </location>
</feature>
<name>A0A3B5Z1K9_WHEAT</name>
<dbReference type="Gramene" id="TraesROB_scaffold_069309_01G000100.1">
    <property type="protein sequence ID" value="TraesROB_scaffold_069309_01G000100.1"/>
    <property type="gene ID" value="TraesROB_scaffold_069309_01G000100"/>
</dbReference>